<proteinExistence type="predicted"/>
<name>A0A699R8K5_TANCI</name>
<dbReference type="EMBL" id="BKCJ011070085">
    <property type="protein sequence ID" value="GFC79341.1"/>
    <property type="molecule type" value="Genomic_DNA"/>
</dbReference>
<evidence type="ECO:0000256" key="1">
    <source>
        <dbReference type="SAM" id="MobiDB-lite"/>
    </source>
</evidence>
<protein>
    <submittedName>
        <fullName evidence="2">Uncharacterized protein</fullName>
    </submittedName>
</protein>
<feature type="region of interest" description="Disordered" evidence="1">
    <location>
        <begin position="1"/>
        <end position="23"/>
    </location>
</feature>
<comment type="caution">
    <text evidence="2">The sequence shown here is derived from an EMBL/GenBank/DDBJ whole genome shotgun (WGS) entry which is preliminary data.</text>
</comment>
<organism evidence="2">
    <name type="scientific">Tanacetum cinerariifolium</name>
    <name type="common">Dalmatian daisy</name>
    <name type="synonym">Chrysanthemum cinerariifolium</name>
    <dbReference type="NCBI Taxonomy" id="118510"/>
    <lineage>
        <taxon>Eukaryota</taxon>
        <taxon>Viridiplantae</taxon>
        <taxon>Streptophyta</taxon>
        <taxon>Embryophyta</taxon>
        <taxon>Tracheophyta</taxon>
        <taxon>Spermatophyta</taxon>
        <taxon>Magnoliopsida</taxon>
        <taxon>eudicotyledons</taxon>
        <taxon>Gunneridae</taxon>
        <taxon>Pentapetalae</taxon>
        <taxon>asterids</taxon>
        <taxon>campanulids</taxon>
        <taxon>Asterales</taxon>
        <taxon>Asteraceae</taxon>
        <taxon>Asteroideae</taxon>
        <taxon>Anthemideae</taxon>
        <taxon>Anthemidinae</taxon>
        <taxon>Tanacetum</taxon>
    </lineage>
</organism>
<evidence type="ECO:0000313" key="2">
    <source>
        <dbReference type="EMBL" id="GFC79341.1"/>
    </source>
</evidence>
<sequence length="95" mass="10715">MEPRPSQMGSGRETGSFETTRSCWSTARHIEPKQDRGTWGQNEVNDAQPKQIGRELGTCSRGQVNGIVAKYITDHRPWIRPARSKVEVNDYVNDG</sequence>
<gene>
    <name evidence="2" type="ORF">Tci_851311</name>
</gene>
<accession>A0A699R8K5</accession>
<dbReference type="AlphaFoldDB" id="A0A699R8K5"/>
<reference evidence="2" key="1">
    <citation type="journal article" date="2019" name="Sci. Rep.">
        <title>Draft genome of Tanacetum cinerariifolium, the natural source of mosquito coil.</title>
        <authorList>
            <person name="Yamashiro T."/>
            <person name="Shiraishi A."/>
            <person name="Satake H."/>
            <person name="Nakayama K."/>
        </authorList>
    </citation>
    <scope>NUCLEOTIDE SEQUENCE</scope>
</reference>